<proteinExistence type="predicted"/>
<evidence type="ECO:0000256" key="1">
    <source>
        <dbReference type="SAM" id="MobiDB-lite"/>
    </source>
</evidence>
<accession>C5LCK3</accession>
<dbReference type="Proteomes" id="UP000007800">
    <property type="component" value="Unassembled WGS sequence"/>
</dbReference>
<name>C5LCK3_PERM5</name>
<protein>
    <submittedName>
        <fullName evidence="2">Uncharacterized protein</fullName>
    </submittedName>
</protein>
<feature type="compositionally biased region" description="Low complexity" evidence="1">
    <location>
        <begin position="493"/>
        <end position="508"/>
    </location>
</feature>
<gene>
    <name evidence="2" type="ORF">Pmar_PMAR011732</name>
</gene>
<evidence type="ECO:0000313" key="3">
    <source>
        <dbReference type="Proteomes" id="UP000007800"/>
    </source>
</evidence>
<dbReference type="GeneID" id="9042661"/>
<keyword evidence="3" id="KW-1185">Reference proteome</keyword>
<sequence>MDNSDNKFGEMTVTLGRIMTRGLRISRGFTEVEMRVIQEAFMPLKKAAAIAEARLKADAVRRKKVEAEPPVLEKWGKYGRTEAMVKIIRKLGVPQQLWSTFLDLLGEYRPVYSNSRTKVGFRKPLNDKISSPLGGDLVEDDQGKFDAISAWDYIFSSSQGIKNDKALQARFVGCTKLKSWSKAAMEELGSISRKSPSLKAQDCIDFACVYLWELARGLRMDSERAEDTPKNPFHDVMFIPFTSVDIGLDGKETLPLIGKDGYTSLIEEFEEMQVKASLQSVFGKFPNPPAQSTLTLEDVFKKKLDELIERINNFTIIDSNTHEPITITWWNRETHDRALLACVMVHGMPSGWDDEEVLGSDQLPFFYWARQFMLATQEDGNNRKSRRKCNDGSIKQEGSLAYKAYHYLMDVIKPGMRDRIMGIIAQVELAVKNKAAKAAAKTTNHHHHPHHHNTAQQQQQQPSMDLSRPAHGLSLVSMSSTIKGTFPPPTEPFPYSTTTTNPSSYSNPIPKRKRQDLVAESAANDERRASIQSPDLKRSRPAAALESRMEEVIEITDSC</sequence>
<feature type="compositionally biased region" description="Basic residues" evidence="1">
    <location>
        <begin position="443"/>
        <end position="453"/>
    </location>
</feature>
<dbReference type="RefSeq" id="XP_002773870.1">
    <property type="nucleotide sequence ID" value="XM_002773824.1"/>
</dbReference>
<feature type="region of interest" description="Disordered" evidence="1">
    <location>
        <begin position="480"/>
        <end position="559"/>
    </location>
</feature>
<reference evidence="2 3" key="1">
    <citation type="submission" date="2008-07" db="EMBL/GenBank/DDBJ databases">
        <authorList>
            <person name="El-Sayed N."/>
            <person name="Caler E."/>
            <person name="Inman J."/>
            <person name="Amedeo P."/>
            <person name="Hass B."/>
            <person name="Wortman J."/>
        </authorList>
    </citation>
    <scope>NUCLEOTIDE SEQUENCE [LARGE SCALE GENOMIC DNA]</scope>
    <source>
        <strain evidence="3">ATCC 50983 / TXsc</strain>
    </source>
</reference>
<evidence type="ECO:0000313" key="2">
    <source>
        <dbReference type="EMBL" id="EER05686.1"/>
    </source>
</evidence>
<feature type="region of interest" description="Disordered" evidence="1">
    <location>
        <begin position="436"/>
        <end position="468"/>
    </location>
</feature>
<organism evidence="3">
    <name type="scientific">Perkinsus marinus (strain ATCC 50983 / TXsc)</name>
    <dbReference type="NCBI Taxonomy" id="423536"/>
    <lineage>
        <taxon>Eukaryota</taxon>
        <taxon>Sar</taxon>
        <taxon>Alveolata</taxon>
        <taxon>Perkinsozoa</taxon>
        <taxon>Perkinsea</taxon>
        <taxon>Perkinsida</taxon>
        <taxon>Perkinsidae</taxon>
        <taxon>Perkinsus</taxon>
    </lineage>
</organism>
<dbReference type="EMBL" id="GG680918">
    <property type="protein sequence ID" value="EER05686.1"/>
    <property type="molecule type" value="Genomic_DNA"/>
</dbReference>
<dbReference type="AlphaFoldDB" id="C5LCK3"/>
<dbReference type="InParanoid" id="C5LCK3"/>